<keyword evidence="1" id="KW-0812">Transmembrane</keyword>
<keyword evidence="1" id="KW-1133">Transmembrane helix</keyword>
<reference evidence="2" key="1">
    <citation type="submission" date="2020-06" db="EMBL/GenBank/DDBJ databases">
        <title>Genomes of multiple members of Pneumocystis genus reveal paths to human pathogen Pneumocystis jirovecii.</title>
        <authorList>
            <person name="Cisse O.H."/>
            <person name="Ma L."/>
            <person name="Dekker J."/>
            <person name="Khil P."/>
            <person name="Jo J."/>
            <person name="Brenchley J."/>
            <person name="Blair R."/>
            <person name="Pahar B."/>
            <person name="Chabe M."/>
            <person name="Van Rompay K.A."/>
            <person name="Keesler R."/>
            <person name="Sukura A."/>
            <person name="Hirsch V."/>
            <person name="Kutty G."/>
            <person name="Liu Y."/>
            <person name="Peng L."/>
            <person name="Chen J."/>
            <person name="Song J."/>
            <person name="Weissenbacher-Lang C."/>
            <person name="Xu J."/>
            <person name="Upham N.S."/>
            <person name="Stajich J.E."/>
            <person name="Cuomo C.A."/>
            <person name="Cushion M.T."/>
            <person name="Kovacs J.A."/>
        </authorList>
    </citation>
    <scope>NUCLEOTIDE SEQUENCE</scope>
    <source>
        <strain evidence="2">2A</strain>
    </source>
</reference>
<dbReference type="PANTHER" id="PTHR34286">
    <property type="entry name" value="TRANSMEMBRANE PROTEIN"/>
    <property type="match status" value="1"/>
</dbReference>
<dbReference type="OrthoDB" id="2100988at2759"/>
<dbReference type="Proteomes" id="UP000663699">
    <property type="component" value="Chromosome 1"/>
</dbReference>
<feature type="transmembrane region" description="Helical" evidence="1">
    <location>
        <begin position="26"/>
        <end position="45"/>
    </location>
</feature>
<evidence type="ECO:0000256" key="1">
    <source>
        <dbReference type="SAM" id="Phobius"/>
    </source>
</evidence>
<protein>
    <submittedName>
        <fullName evidence="2">Uncharacterized protein</fullName>
    </submittedName>
</protein>
<organism evidence="2 3">
    <name type="scientific">Pneumocystis wakefieldiae</name>
    <dbReference type="NCBI Taxonomy" id="38082"/>
    <lineage>
        <taxon>Eukaryota</taxon>
        <taxon>Fungi</taxon>
        <taxon>Dikarya</taxon>
        <taxon>Ascomycota</taxon>
        <taxon>Taphrinomycotina</taxon>
        <taxon>Pneumocystomycetes</taxon>
        <taxon>Pneumocystaceae</taxon>
        <taxon>Pneumocystis</taxon>
    </lineage>
</organism>
<dbReference type="AlphaFoldDB" id="A0A899FJ27"/>
<sequence length="80" mass="9595">MTENHQPFPKHVWSPSGGWWCQPRKWKSNTAICIAGISIIVFWVWKNSAEKEWRHHKPSKWIPSLLWSKELKEQSRNNQT</sequence>
<dbReference type="PANTHER" id="PTHR34286:SF1">
    <property type="entry name" value="TRANSMEMBRANE PROTEIN"/>
    <property type="match status" value="1"/>
</dbReference>
<dbReference type="EMBL" id="CP054532">
    <property type="protein sequence ID" value="QSL64060.1"/>
    <property type="molecule type" value="Genomic_DNA"/>
</dbReference>
<keyword evidence="1" id="KW-0472">Membrane</keyword>
<keyword evidence="3" id="KW-1185">Reference proteome</keyword>
<accession>A0A899FJ27</accession>
<evidence type="ECO:0000313" key="3">
    <source>
        <dbReference type="Proteomes" id="UP000663699"/>
    </source>
</evidence>
<gene>
    <name evidence="2" type="ORF">MERGE_000215</name>
</gene>
<name>A0A899FJ27_9ASCO</name>
<evidence type="ECO:0000313" key="2">
    <source>
        <dbReference type="EMBL" id="QSL64060.1"/>
    </source>
</evidence>
<proteinExistence type="predicted"/>